<dbReference type="EMBL" id="JAPDRP010000006">
    <property type="protein sequence ID" value="KAJ9646647.1"/>
    <property type="molecule type" value="Genomic_DNA"/>
</dbReference>
<proteinExistence type="predicted"/>
<reference evidence="1" key="1">
    <citation type="submission" date="2022-10" db="EMBL/GenBank/DDBJ databases">
        <title>Culturing micro-colonial fungi from biological soil crusts in the Mojave desert and describing Neophaeococcomyces mojavensis, and introducing the new genera and species Taxawa tesnikishii.</title>
        <authorList>
            <person name="Kurbessoian T."/>
            <person name="Stajich J.E."/>
        </authorList>
    </citation>
    <scope>NUCLEOTIDE SEQUENCE</scope>
    <source>
        <strain evidence="1">JES_115</strain>
    </source>
</reference>
<sequence length="83" mass="8007">MKLSIILATLLAVLETAAAGVLMVDSVAVAVLAPEAVATLPTPGTAMVNEAAVVGAGVVVSGIGVVKGAGVVKKPKKGIKFVG</sequence>
<accession>A0ACC2ZFZ7</accession>
<evidence type="ECO:0000313" key="2">
    <source>
        <dbReference type="Proteomes" id="UP001172680"/>
    </source>
</evidence>
<gene>
    <name evidence="1" type="ORF">H2199_002696</name>
</gene>
<dbReference type="Proteomes" id="UP001172680">
    <property type="component" value="Unassembled WGS sequence"/>
</dbReference>
<comment type="caution">
    <text evidence="1">The sequence shown here is derived from an EMBL/GenBank/DDBJ whole genome shotgun (WGS) entry which is preliminary data.</text>
</comment>
<protein>
    <submittedName>
        <fullName evidence="1">Uncharacterized protein</fullName>
    </submittedName>
</protein>
<organism evidence="1 2">
    <name type="scientific">Coniosporium tulheliwenetii</name>
    <dbReference type="NCBI Taxonomy" id="3383036"/>
    <lineage>
        <taxon>Eukaryota</taxon>
        <taxon>Fungi</taxon>
        <taxon>Dikarya</taxon>
        <taxon>Ascomycota</taxon>
        <taxon>Pezizomycotina</taxon>
        <taxon>Dothideomycetes</taxon>
        <taxon>Dothideomycetes incertae sedis</taxon>
        <taxon>Coniosporium</taxon>
    </lineage>
</organism>
<name>A0ACC2ZFZ7_9PEZI</name>
<keyword evidence="2" id="KW-1185">Reference proteome</keyword>
<evidence type="ECO:0000313" key="1">
    <source>
        <dbReference type="EMBL" id="KAJ9646647.1"/>
    </source>
</evidence>